<proteinExistence type="predicted"/>
<evidence type="ECO:0000313" key="3">
    <source>
        <dbReference type="Proteomes" id="UP000053617"/>
    </source>
</evidence>
<accession>A0A0D2IPJ0</accession>
<dbReference type="Proteomes" id="UP000053617">
    <property type="component" value="Unassembled WGS sequence"/>
</dbReference>
<protein>
    <submittedName>
        <fullName evidence="2">Uncharacterized protein</fullName>
    </submittedName>
</protein>
<reference evidence="2 3" key="1">
    <citation type="submission" date="2015-01" db="EMBL/GenBank/DDBJ databases">
        <title>The Genome Sequence of Rhinocladiella mackenzie CBS 650.93.</title>
        <authorList>
            <consortium name="The Broad Institute Genomics Platform"/>
            <person name="Cuomo C."/>
            <person name="de Hoog S."/>
            <person name="Gorbushina A."/>
            <person name="Stielow B."/>
            <person name="Teixiera M."/>
            <person name="Abouelleil A."/>
            <person name="Chapman S.B."/>
            <person name="Priest M."/>
            <person name="Young S.K."/>
            <person name="Wortman J."/>
            <person name="Nusbaum C."/>
            <person name="Birren B."/>
        </authorList>
    </citation>
    <scope>NUCLEOTIDE SEQUENCE [LARGE SCALE GENOMIC DNA]</scope>
    <source>
        <strain evidence="2 3">CBS 650.93</strain>
    </source>
</reference>
<feature type="compositionally biased region" description="Acidic residues" evidence="1">
    <location>
        <begin position="182"/>
        <end position="194"/>
    </location>
</feature>
<sequence length="286" mass="31794">MPKSSRKADDTSLLSSSPPGKLGYTDDENNPDVPGPGLAFGVQETPVGKTMNAQGHESSLITPPDSGSAASNSKSPSTSDPRSTTASFTFSFDSQPSTRLVTSEWETRAQSASPAATLARHAAQGREKKKTQFLDRIRRRRDDSRSEMYGDQVLRMDFVRERKQWEDEMRQRALVEAGIGSDEGEDADMPEQEQTEMSPTVEHDVDELMRHLEEAPGIVPRGDDDEFLVDDDDEYDHLFREIILQSQGQSEIQDQNQNPQAAEQTRAENQLQQDDAAPFNSSMDLS</sequence>
<dbReference type="STRING" id="1442369.A0A0D2IPJ0"/>
<keyword evidence="3" id="KW-1185">Reference proteome</keyword>
<feature type="compositionally biased region" description="Basic and acidic residues" evidence="1">
    <location>
        <begin position="1"/>
        <end position="10"/>
    </location>
</feature>
<feature type="compositionally biased region" description="Basic and acidic residues" evidence="1">
    <location>
        <begin position="124"/>
        <end position="144"/>
    </location>
</feature>
<dbReference type="VEuPathDB" id="FungiDB:Z518_05928"/>
<evidence type="ECO:0000256" key="1">
    <source>
        <dbReference type="SAM" id="MobiDB-lite"/>
    </source>
</evidence>
<name>A0A0D2IPJ0_9EURO</name>
<dbReference type="AlphaFoldDB" id="A0A0D2IPJ0"/>
<dbReference type="HOGENOM" id="CLU_057714_0_0_1"/>
<dbReference type="OrthoDB" id="4161517at2759"/>
<dbReference type="EMBL" id="KN847478">
    <property type="protein sequence ID" value="KIX05056.1"/>
    <property type="molecule type" value="Genomic_DNA"/>
</dbReference>
<organism evidence="2 3">
    <name type="scientific">Rhinocladiella mackenziei CBS 650.93</name>
    <dbReference type="NCBI Taxonomy" id="1442369"/>
    <lineage>
        <taxon>Eukaryota</taxon>
        <taxon>Fungi</taxon>
        <taxon>Dikarya</taxon>
        <taxon>Ascomycota</taxon>
        <taxon>Pezizomycotina</taxon>
        <taxon>Eurotiomycetes</taxon>
        <taxon>Chaetothyriomycetidae</taxon>
        <taxon>Chaetothyriales</taxon>
        <taxon>Herpotrichiellaceae</taxon>
        <taxon>Rhinocladiella</taxon>
    </lineage>
</organism>
<feature type="region of interest" description="Disordered" evidence="1">
    <location>
        <begin position="176"/>
        <end position="199"/>
    </location>
</feature>
<feature type="region of interest" description="Disordered" evidence="1">
    <location>
        <begin position="1"/>
        <end position="144"/>
    </location>
</feature>
<evidence type="ECO:0000313" key="2">
    <source>
        <dbReference type="EMBL" id="KIX05056.1"/>
    </source>
</evidence>
<dbReference type="GeneID" id="25293999"/>
<feature type="region of interest" description="Disordered" evidence="1">
    <location>
        <begin position="246"/>
        <end position="286"/>
    </location>
</feature>
<gene>
    <name evidence="2" type="ORF">Z518_05928</name>
</gene>
<feature type="compositionally biased region" description="Low complexity" evidence="1">
    <location>
        <begin position="64"/>
        <end position="92"/>
    </location>
</feature>
<feature type="compositionally biased region" description="Polar residues" evidence="1">
    <location>
        <begin position="51"/>
        <end position="61"/>
    </location>
</feature>
<dbReference type="RefSeq" id="XP_013272192.1">
    <property type="nucleotide sequence ID" value="XM_013416738.1"/>
</dbReference>